<evidence type="ECO:0000259" key="10">
    <source>
        <dbReference type="Pfam" id="PF06144"/>
    </source>
</evidence>
<keyword evidence="5" id="KW-0235">DNA replication</keyword>
<dbReference type="InterPro" id="IPR027417">
    <property type="entry name" value="P-loop_NTPase"/>
</dbReference>
<evidence type="ECO:0000256" key="8">
    <source>
        <dbReference type="ARBA" id="ARBA00049244"/>
    </source>
</evidence>
<evidence type="ECO:0000256" key="7">
    <source>
        <dbReference type="ARBA" id="ARBA00034754"/>
    </source>
</evidence>
<dbReference type="PANTHER" id="PTHR34388">
    <property type="entry name" value="DNA POLYMERASE III SUBUNIT DELTA"/>
    <property type="match status" value="1"/>
</dbReference>
<dbReference type="FunFam" id="1.10.8.60:FF:000085">
    <property type="entry name" value="DNA polymerase III subunit delta"/>
    <property type="match status" value="1"/>
</dbReference>
<accession>A0A1Y6JR23</accession>
<reference evidence="12 13" key="1">
    <citation type="submission" date="2017-05" db="EMBL/GenBank/DDBJ databases">
        <authorList>
            <person name="Song R."/>
            <person name="Chenine A.L."/>
            <person name="Ruprecht R.M."/>
        </authorList>
    </citation>
    <scope>NUCLEOTIDE SEQUENCE [LARGE SCALE GENOMIC DNA]</scope>
    <source>
        <strain evidence="12 13">CFBP 1590</strain>
    </source>
</reference>
<dbReference type="GO" id="GO:0003677">
    <property type="term" value="F:DNA binding"/>
    <property type="evidence" value="ECO:0007669"/>
    <property type="project" value="InterPro"/>
</dbReference>
<keyword evidence="6" id="KW-0239">DNA-directed DNA polymerase</keyword>
<evidence type="ECO:0000256" key="9">
    <source>
        <dbReference type="NCBIfam" id="TIGR01128"/>
    </source>
</evidence>
<dbReference type="FunFam" id="1.20.272.10:FF:000026">
    <property type="entry name" value="DNA polymerase III delta subunit"/>
    <property type="match status" value="1"/>
</dbReference>
<protein>
    <recommendedName>
        <fullName evidence="2 9">DNA polymerase III subunit delta</fullName>
        <ecNumber evidence="1 9">2.7.7.7</ecNumber>
    </recommendedName>
</protein>
<dbReference type="GO" id="GO:0003887">
    <property type="term" value="F:DNA-directed DNA polymerase activity"/>
    <property type="evidence" value="ECO:0007669"/>
    <property type="project" value="UniProtKB-UniRule"/>
</dbReference>
<keyword evidence="4" id="KW-0548">Nucleotidyltransferase</keyword>
<evidence type="ECO:0000256" key="3">
    <source>
        <dbReference type="ARBA" id="ARBA00022679"/>
    </source>
</evidence>
<dbReference type="GO" id="GO:0006261">
    <property type="term" value="P:DNA-templated DNA replication"/>
    <property type="evidence" value="ECO:0007669"/>
    <property type="project" value="TreeGrafter"/>
</dbReference>
<evidence type="ECO:0000259" key="11">
    <source>
        <dbReference type="Pfam" id="PF14840"/>
    </source>
</evidence>
<evidence type="ECO:0000256" key="6">
    <source>
        <dbReference type="ARBA" id="ARBA00022932"/>
    </source>
</evidence>
<evidence type="ECO:0000313" key="12">
    <source>
        <dbReference type="EMBL" id="SMS12284.1"/>
    </source>
</evidence>
<feature type="domain" description="DNA polymerase III delta N-terminal" evidence="10">
    <location>
        <begin position="34"/>
        <end position="142"/>
    </location>
</feature>
<evidence type="ECO:0000256" key="4">
    <source>
        <dbReference type="ARBA" id="ARBA00022695"/>
    </source>
</evidence>
<evidence type="ECO:0000313" key="13">
    <source>
        <dbReference type="Proteomes" id="UP000196842"/>
    </source>
</evidence>
<dbReference type="NCBIfam" id="TIGR01128">
    <property type="entry name" value="holA"/>
    <property type="match status" value="1"/>
</dbReference>
<dbReference type="Gene3D" id="1.10.8.60">
    <property type="match status" value="1"/>
</dbReference>
<comment type="catalytic activity">
    <reaction evidence="8">
        <text>DNA(n) + a 2'-deoxyribonucleoside 5'-triphosphate = DNA(n+1) + diphosphate</text>
        <dbReference type="Rhea" id="RHEA:22508"/>
        <dbReference type="Rhea" id="RHEA-COMP:17339"/>
        <dbReference type="Rhea" id="RHEA-COMP:17340"/>
        <dbReference type="ChEBI" id="CHEBI:33019"/>
        <dbReference type="ChEBI" id="CHEBI:61560"/>
        <dbReference type="ChEBI" id="CHEBI:173112"/>
        <dbReference type="EC" id="2.7.7.7"/>
    </reaction>
</comment>
<sequence>MSGGRLAGPGILSTMKLAPAQLGKHLQGTLAPVYVISGDDPLLCQEAADAIRTAARQQGFDERQVFSADASFDWGTLLQAGASMSLFAERRLLELRLPSGKPGDKGAAALIEYCARPAEDTLLLISLPKLDGSAQKTKWGKALVEGAQTQFVQIWPVDIGQLPQWIRQRLSQAGLAATQDAVELIAARVEGNLLAAAQEIEKLKLMAEDGQITVETVQAAVADSARFDVFGLTDAVLNGEAAHALRMLEGLRGEGVETPVILWALTRELRALANMSLQFSQGVPMDKIFSSARPPVWDKRKPLMSKALQRHSAKRWSQLLMDAQRIDAQIKGQAAGSPWSSLSRLALLMAGQRLPLPAE</sequence>
<gene>
    <name evidence="12" type="ORF">CFBP1590__4698</name>
</gene>
<proteinExistence type="inferred from homology"/>
<dbReference type="KEGG" id="pvd:CFBP1590__4698"/>
<dbReference type="PANTHER" id="PTHR34388:SF1">
    <property type="entry name" value="DNA POLYMERASE III SUBUNIT DELTA"/>
    <property type="match status" value="1"/>
</dbReference>
<evidence type="ECO:0000256" key="5">
    <source>
        <dbReference type="ARBA" id="ARBA00022705"/>
    </source>
</evidence>
<dbReference type="InterPro" id="IPR032780">
    <property type="entry name" value="DNA_pol3_delt_C"/>
</dbReference>
<dbReference type="CDD" id="cd18138">
    <property type="entry name" value="HLD_clamp_pol_III_delta"/>
    <property type="match status" value="1"/>
</dbReference>
<dbReference type="EC" id="2.7.7.7" evidence="1 9"/>
<dbReference type="SUPFAM" id="SSF48019">
    <property type="entry name" value="post-AAA+ oligomerization domain-like"/>
    <property type="match status" value="1"/>
</dbReference>
<dbReference type="InterPro" id="IPR008921">
    <property type="entry name" value="DNA_pol3_clamp-load_cplx_C"/>
</dbReference>
<dbReference type="Pfam" id="PF14840">
    <property type="entry name" value="DNA_pol3_delt_C"/>
    <property type="match status" value="1"/>
</dbReference>
<evidence type="ECO:0000256" key="1">
    <source>
        <dbReference type="ARBA" id="ARBA00012417"/>
    </source>
</evidence>
<evidence type="ECO:0000256" key="2">
    <source>
        <dbReference type="ARBA" id="ARBA00017703"/>
    </source>
</evidence>
<dbReference type="GO" id="GO:0009360">
    <property type="term" value="C:DNA polymerase III complex"/>
    <property type="evidence" value="ECO:0007669"/>
    <property type="project" value="UniProtKB-UniRule"/>
</dbReference>
<dbReference type="AlphaFoldDB" id="A0A1Y6JR23"/>
<dbReference type="Gene3D" id="3.40.50.300">
    <property type="entry name" value="P-loop containing nucleotide triphosphate hydrolases"/>
    <property type="match status" value="1"/>
</dbReference>
<dbReference type="Gene3D" id="1.20.272.10">
    <property type="match status" value="1"/>
</dbReference>
<dbReference type="Proteomes" id="UP000196842">
    <property type="component" value="Chromosome I"/>
</dbReference>
<comment type="similarity">
    <text evidence="7">Belongs to the DNA polymerase HolA subunit family.</text>
</comment>
<keyword evidence="3" id="KW-0808">Transferase</keyword>
<name>A0A1Y6JR23_PSEVI</name>
<dbReference type="Pfam" id="PF06144">
    <property type="entry name" value="DNA_pol3_delta"/>
    <property type="match status" value="1"/>
</dbReference>
<dbReference type="FunFam" id="3.40.50.300:FF:001131">
    <property type="entry name" value="DNA polymerase III subunit delta"/>
    <property type="match status" value="1"/>
</dbReference>
<organism evidence="12 13">
    <name type="scientific">Pseudomonas viridiflava</name>
    <name type="common">Phytomonas viridiflava</name>
    <dbReference type="NCBI Taxonomy" id="33069"/>
    <lineage>
        <taxon>Bacteria</taxon>
        <taxon>Pseudomonadati</taxon>
        <taxon>Pseudomonadota</taxon>
        <taxon>Gammaproteobacteria</taxon>
        <taxon>Pseudomonadales</taxon>
        <taxon>Pseudomonadaceae</taxon>
        <taxon>Pseudomonas</taxon>
    </lineage>
</organism>
<feature type="domain" description="DNA polymerase III subunit delta C-terminal" evidence="11">
    <location>
        <begin position="230"/>
        <end position="355"/>
    </location>
</feature>
<dbReference type="InterPro" id="IPR005790">
    <property type="entry name" value="DNA_polIII_delta"/>
</dbReference>
<dbReference type="EMBL" id="LT855380">
    <property type="protein sequence ID" value="SMS12284.1"/>
    <property type="molecule type" value="Genomic_DNA"/>
</dbReference>
<dbReference type="SUPFAM" id="SSF52540">
    <property type="entry name" value="P-loop containing nucleoside triphosphate hydrolases"/>
    <property type="match status" value="1"/>
</dbReference>
<dbReference type="InterPro" id="IPR010372">
    <property type="entry name" value="DNA_pol3_delta_N"/>
</dbReference>